<dbReference type="EMBL" id="JAEPDI010000001">
    <property type="protein sequence ID" value="MCG7937742.1"/>
    <property type="molecule type" value="Genomic_DNA"/>
</dbReference>
<accession>A0A9E4MXT7</accession>
<evidence type="ECO:0000313" key="2">
    <source>
        <dbReference type="EMBL" id="MCG7937742.1"/>
    </source>
</evidence>
<dbReference type="AlphaFoldDB" id="A0A9E4MXT7"/>
<evidence type="ECO:0000256" key="1">
    <source>
        <dbReference type="SAM" id="Phobius"/>
    </source>
</evidence>
<feature type="transmembrane region" description="Helical" evidence="1">
    <location>
        <begin position="31"/>
        <end position="48"/>
    </location>
</feature>
<keyword evidence="1" id="KW-0472">Membrane</keyword>
<keyword evidence="1" id="KW-1133">Transmembrane helix</keyword>
<comment type="caution">
    <text evidence="2">The sequence shown here is derived from an EMBL/GenBank/DDBJ whole genome shotgun (WGS) entry which is preliminary data.</text>
</comment>
<gene>
    <name evidence="2" type="ORF">JAZ04_02625</name>
</gene>
<dbReference type="Pfam" id="PF10003">
    <property type="entry name" value="DUF2244"/>
    <property type="match status" value="1"/>
</dbReference>
<reference evidence="2" key="1">
    <citation type="journal article" date="2021" name="Proc. Natl. Acad. Sci. U.S.A.">
        <title>Global biogeography of chemosynthetic symbionts reveals both localized and globally distributed symbiont groups. .</title>
        <authorList>
            <person name="Osvatic J.T."/>
            <person name="Wilkins L.G.E."/>
            <person name="Leibrecht L."/>
            <person name="Leray M."/>
            <person name="Zauner S."/>
            <person name="Polzin J."/>
            <person name="Camacho Y."/>
            <person name="Gros O."/>
            <person name="van Gils J.A."/>
            <person name="Eisen J.A."/>
            <person name="Petersen J.M."/>
            <person name="Yuen B."/>
        </authorList>
    </citation>
    <scope>NUCLEOTIDE SEQUENCE</scope>
    <source>
        <strain evidence="2">MAGL173</strain>
    </source>
</reference>
<sequence length="159" mass="18267">MILRDSQNSDSDEAVLIINPNRNLTWQQSKWLFLFFTFCCSTVAVYFYSIGAWLVLPFAGLEILLIGISIYCQSCCAHSQQIIRIDSKHVRVINSGRVDSEQCFHKSWLKIIRNRDPSGWYPSRLLIGSHGQFIEVGKYLIEEERETLAHNLKSAIEGI</sequence>
<dbReference type="InterPro" id="IPR019253">
    <property type="entry name" value="DUF2244_TM"/>
</dbReference>
<dbReference type="Proteomes" id="UP000886687">
    <property type="component" value="Unassembled WGS sequence"/>
</dbReference>
<evidence type="ECO:0000313" key="3">
    <source>
        <dbReference type="Proteomes" id="UP000886687"/>
    </source>
</evidence>
<organism evidence="2 3">
    <name type="scientific">Candidatus Thiodiazotropha lotti</name>
    <dbReference type="NCBI Taxonomy" id="2792787"/>
    <lineage>
        <taxon>Bacteria</taxon>
        <taxon>Pseudomonadati</taxon>
        <taxon>Pseudomonadota</taxon>
        <taxon>Gammaproteobacteria</taxon>
        <taxon>Chromatiales</taxon>
        <taxon>Sedimenticolaceae</taxon>
        <taxon>Candidatus Thiodiazotropha</taxon>
    </lineage>
</organism>
<proteinExistence type="predicted"/>
<protein>
    <submittedName>
        <fullName evidence="2">DUF2244 domain-containing protein</fullName>
    </submittedName>
</protein>
<name>A0A9E4MXT7_9GAMM</name>
<keyword evidence="1" id="KW-0812">Transmembrane</keyword>